<keyword evidence="3" id="KW-1185">Reference proteome</keyword>
<proteinExistence type="predicted"/>
<organism evidence="2 3">
    <name type="scientific">Xylocopilactobacillus apis</name>
    <dbReference type="NCBI Taxonomy" id="2932183"/>
    <lineage>
        <taxon>Bacteria</taxon>
        <taxon>Bacillati</taxon>
        <taxon>Bacillota</taxon>
        <taxon>Bacilli</taxon>
        <taxon>Lactobacillales</taxon>
        <taxon>Lactobacillaceae</taxon>
        <taxon>Xylocopilactobacillus</taxon>
    </lineage>
</organism>
<dbReference type="AlphaFoldDB" id="A0AAU9D005"/>
<evidence type="ECO:0000256" key="1">
    <source>
        <dbReference type="SAM" id="Phobius"/>
    </source>
</evidence>
<dbReference type="KEGG" id="xak:KIMC2_01570"/>
<feature type="transmembrane region" description="Helical" evidence="1">
    <location>
        <begin position="30"/>
        <end position="48"/>
    </location>
</feature>
<name>A0AAU9D005_9LACO</name>
<dbReference type="EMBL" id="AP026801">
    <property type="protein sequence ID" value="BDR55595.1"/>
    <property type="molecule type" value="Genomic_DNA"/>
</dbReference>
<evidence type="ECO:0000313" key="3">
    <source>
        <dbReference type="Proteomes" id="UP001321804"/>
    </source>
</evidence>
<reference evidence="2 3" key="1">
    <citation type="journal article" date="2023" name="Microbiol. Spectr.">
        <title>Symbiosis of Carpenter Bees with Uncharacterized Lactic Acid Bacteria Showing NAD Auxotrophy.</title>
        <authorList>
            <person name="Kawasaki S."/>
            <person name="Ozawa K."/>
            <person name="Mori T."/>
            <person name="Yamamoto A."/>
            <person name="Ito M."/>
            <person name="Ohkuma M."/>
            <person name="Sakamoto M."/>
            <person name="Matsutani M."/>
        </authorList>
    </citation>
    <scope>NUCLEOTIDE SEQUENCE [LARGE SCALE GENOMIC DNA]</scope>
    <source>
        <strain evidence="2 3">KimC2</strain>
    </source>
</reference>
<sequence length="72" mass="8630">MDNTKRRNTYIFWGIMVILVSILATYVKNIYTLILQVVVILFALYRLLKIDQMFDPQKRRAILKSARLQRKN</sequence>
<feature type="transmembrane region" description="Helical" evidence="1">
    <location>
        <begin position="7"/>
        <end position="24"/>
    </location>
</feature>
<gene>
    <name evidence="2" type="ORF">KIMC2_01570</name>
</gene>
<dbReference type="Proteomes" id="UP001321804">
    <property type="component" value="Chromosome"/>
</dbReference>
<keyword evidence="1" id="KW-0812">Transmembrane</keyword>
<dbReference type="RefSeq" id="WP_317697056.1">
    <property type="nucleotide sequence ID" value="NZ_AP026801.1"/>
</dbReference>
<accession>A0AAU9D005</accession>
<keyword evidence="1" id="KW-1133">Transmembrane helix</keyword>
<keyword evidence="1" id="KW-0472">Membrane</keyword>
<protein>
    <submittedName>
        <fullName evidence="2">Uncharacterized protein</fullName>
    </submittedName>
</protein>
<evidence type="ECO:0000313" key="2">
    <source>
        <dbReference type="EMBL" id="BDR55595.1"/>
    </source>
</evidence>